<dbReference type="STRING" id="1341132.A0A3F3Q1R4"/>
<name>A0A3F3Q1R4_9EURO</name>
<dbReference type="EMBL" id="KZ852047">
    <property type="protein sequence ID" value="RDH33174.1"/>
    <property type="molecule type" value="Genomic_DNA"/>
</dbReference>
<dbReference type="Gene3D" id="3.90.1300.10">
    <property type="entry name" value="Amidase signature (AS) domain"/>
    <property type="match status" value="1"/>
</dbReference>
<dbReference type="Proteomes" id="UP000253729">
    <property type="component" value="Unassembled WGS sequence"/>
</dbReference>
<dbReference type="GO" id="GO:0003824">
    <property type="term" value="F:catalytic activity"/>
    <property type="evidence" value="ECO:0007669"/>
    <property type="project" value="InterPro"/>
</dbReference>
<dbReference type="InterPro" id="IPR020556">
    <property type="entry name" value="Amidase_CS"/>
</dbReference>
<dbReference type="InterPro" id="IPR023631">
    <property type="entry name" value="Amidase_dom"/>
</dbReference>
<feature type="domain" description="Amidase" evidence="3">
    <location>
        <begin position="145"/>
        <end position="558"/>
    </location>
</feature>
<dbReference type="PANTHER" id="PTHR11895:SF67">
    <property type="entry name" value="AMIDASE DOMAIN-CONTAINING PROTEIN"/>
    <property type="match status" value="1"/>
</dbReference>
<feature type="region of interest" description="Disordered" evidence="2">
    <location>
        <begin position="573"/>
        <end position="592"/>
    </location>
</feature>
<evidence type="ECO:0000256" key="2">
    <source>
        <dbReference type="SAM" id="MobiDB-lite"/>
    </source>
</evidence>
<accession>A0A3F3Q1R4</accession>
<dbReference type="PANTHER" id="PTHR11895">
    <property type="entry name" value="TRANSAMIDASE"/>
    <property type="match status" value="1"/>
</dbReference>
<dbReference type="AlphaFoldDB" id="A0A3F3Q1R4"/>
<proteinExistence type="inferred from homology"/>
<dbReference type="PROSITE" id="PS00571">
    <property type="entry name" value="AMIDASES"/>
    <property type="match status" value="1"/>
</dbReference>
<organism evidence="4 5">
    <name type="scientific">Aspergillus welwitschiae</name>
    <dbReference type="NCBI Taxonomy" id="1341132"/>
    <lineage>
        <taxon>Eukaryota</taxon>
        <taxon>Fungi</taxon>
        <taxon>Dikarya</taxon>
        <taxon>Ascomycota</taxon>
        <taxon>Pezizomycotina</taxon>
        <taxon>Eurotiomycetes</taxon>
        <taxon>Eurotiomycetidae</taxon>
        <taxon>Eurotiales</taxon>
        <taxon>Aspergillaceae</taxon>
        <taxon>Aspergillus</taxon>
        <taxon>Aspergillus subgen. Circumdati</taxon>
    </lineage>
</organism>
<dbReference type="SUPFAM" id="SSF75304">
    <property type="entry name" value="Amidase signature (AS) enzymes"/>
    <property type="match status" value="1"/>
</dbReference>
<dbReference type="InterPro" id="IPR000120">
    <property type="entry name" value="Amidase"/>
</dbReference>
<dbReference type="Pfam" id="PF01425">
    <property type="entry name" value="Amidase"/>
    <property type="match status" value="1"/>
</dbReference>
<dbReference type="RefSeq" id="XP_026626196.1">
    <property type="nucleotide sequence ID" value="XM_026773184.1"/>
</dbReference>
<reference evidence="4 5" key="1">
    <citation type="submission" date="2018-07" db="EMBL/GenBank/DDBJ databases">
        <title>The genomes of Aspergillus section Nigri reveals drivers in fungal speciation.</title>
        <authorList>
            <consortium name="DOE Joint Genome Institute"/>
            <person name="Vesth T.C."/>
            <person name="Nybo J."/>
            <person name="Theobald S."/>
            <person name="Brandl J."/>
            <person name="Frisvad J.C."/>
            <person name="Nielsen K.F."/>
            <person name="Lyhne E.K."/>
            <person name="Kogle M.E."/>
            <person name="Kuo A."/>
            <person name="Riley R."/>
            <person name="Clum A."/>
            <person name="Nolan M."/>
            <person name="Lipzen A."/>
            <person name="Salamov A."/>
            <person name="Henrissat B."/>
            <person name="Wiebenga A."/>
            <person name="De vries R.P."/>
            <person name="Grigoriev I.V."/>
            <person name="Mortensen U.H."/>
            <person name="Andersen M.R."/>
            <person name="Baker S.E."/>
        </authorList>
    </citation>
    <scope>NUCLEOTIDE SEQUENCE [LARGE SCALE GENOMIC DNA]</scope>
    <source>
        <strain evidence="4 5">CBS 139.54b</strain>
    </source>
</reference>
<evidence type="ECO:0000313" key="4">
    <source>
        <dbReference type="EMBL" id="RDH33174.1"/>
    </source>
</evidence>
<keyword evidence="5" id="KW-1185">Reference proteome</keyword>
<dbReference type="GeneID" id="38141540"/>
<comment type="similarity">
    <text evidence="1">Belongs to the amidase family.</text>
</comment>
<evidence type="ECO:0000313" key="5">
    <source>
        <dbReference type="Proteomes" id="UP000253729"/>
    </source>
</evidence>
<evidence type="ECO:0000259" key="3">
    <source>
        <dbReference type="Pfam" id="PF01425"/>
    </source>
</evidence>
<dbReference type="InterPro" id="IPR036928">
    <property type="entry name" value="AS_sf"/>
</dbReference>
<protein>
    <submittedName>
        <fullName evidence="4">Amidase signature domain-containing protein</fullName>
    </submittedName>
</protein>
<gene>
    <name evidence="4" type="ORF">BDQ94DRAFT_178723</name>
</gene>
<sequence>MDEKPQFFQYPEARPGPAVPYKNEEQVIPVIRGFPLALGATLVQNIGFIQSHLWGTTGFDVIRNLPLDQYSARYDPTVIPVARPDASAADLPVPTQKRQSNAGYYTSADYVARYTSGELTPLAVVETLLPLIRRDAKPPGKHSIAFLESQVDKIRAAAEASTQRYKDGKPLGPMDGIPVAIKDEVHMEGYRRTLGSKLDFTGEFGGTSWCVKQWEEAGAIVIGKTIMHELGLDTTNNNPNFGTPRNPHNPDYYCGGSSGGSGYAVGAGLVPIALGADGGGSIRIPASFCGVWGLKPSHGRVSGSPTVSLASTTGVYGPLASSIDDLALAYRIMATPAPESSDPLSAAFPSPLRTLPSPTNNTPRTIGIVRDWIDRASPPVRAVFNATLDHYRTLKNYTIIDITIPYLPEGQKAHALTILSEVTSSLTPSQISQLTPANKIMASMGMWQIKGQDFLAAQRLRNCLMMHLAHLFQKHPGLMIVTPTTPIPGWKIEGGEADLKRGVSDGNTTVRNMEYVWLANFTGCPAISCPAGYDVLDGGSRVPVGVMAMGEWGSEEELIAFARDGEGVLDGTAAAAAADGGEESSGLTVPRGERAAWEDVIAKAGERR</sequence>
<evidence type="ECO:0000256" key="1">
    <source>
        <dbReference type="ARBA" id="ARBA00009199"/>
    </source>
</evidence>